<feature type="region of interest" description="Disordered" evidence="1">
    <location>
        <begin position="1"/>
        <end position="84"/>
    </location>
</feature>
<feature type="compositionally biased region" description="Polar residues" evidence="1">
    <location>
        <begin position="1"/>
        <end position="58"/>
    </location>
</feature>
<feature type="region of interest" description="Disordered" evidence="1">
    <location>
        <begin position="106"/>
        <end position="224"/>
    </location>
</feature>
<feature type="compositionally biased region" description="Acidic residues" evidence="1">
    <location>
        <begin position="71"/>
        <end position="82"/>
    </location>
</feature>
<dbReference type="AlphaFoldDB" id="A0A9X6RPP9"/>
<name>A0A9X6RPP9_HYPEX</name>
<gene>
    <name evidence="2" type="ORF">BV898_19711</name>
</gene>
<accession>A0A9X6RPP9</accession>
<reference evidence="3" key="1">
    <citation type="submission" date="2017-01" db="EMBL/GenBank/DDBJ databases">
        <title>Comparative genomics of anhydrobiosis in the tardigrade Hypsibius dujardini.</title>
        <authorList>
            <person name="Yoshida Y."/>
            <person name="Koutsovoulos G."/>
            <person name="Laetsch D."/>
            <person name="Stevens L."/>
            <person name="Kumar S."/>
            <person name="Horikawa D."/>
            <person name="Ishino K."/>
            <person name="Komine S."/>
            <person name="Tomita M."/>
            <person name="Blaxter M."/>
            <person name="Arakawa K."/>
        </authorList>
    </citation>
    <scope>NUCLEOTIDE SEQUENCE [LARGE SCALE GENOMIC DNA]</scope>
    <source>
        <strain evidence="3">Z151</strain>
    </source>
</reference>
<evidence type="ECO:0000313" key="2">
    <source>
        <dbReference type="EMBL" id="OWA55327.1"/>
    </source>
</evidence>
<protein>
    <submittedName>
        <fullName evidence="2">Uncharacterized protein</fullName>
    </submittedName>
</protein>
<comment type="caution">
    <text evidence="2">The sequence shown here is derived from an EMBL/GenBank/DDBJ whole genome shotgun (WGS) entry which is preliminary data.</text>
</comment>
<proteinExistence type="predicted"/>
<sequence>MANISTNIQPPQIPATNTAVAPSWTNRNAKTARSFQTTASEQTLLTTSRQQLNQTSKENNARGGMVSGSEEQVEPELAEEYAEECKTPAPIEAKEIQPMQNKHVEREAIQRDDEGATTTSSIPVTRRTAQGRNFRVPQRYYLRRDTTTGGRSQLFEPERSYFNPGTESQSLADTNRENRSTNDQNARQRSRPAANEQEENRFLLGARGDEAQRRRRKKADSNCDEQVNISGTRTNVTVVERNTSAEERTILSRP</sequence>
<keyword evidence="3" id="KW-1185">Reference proteome</keyword>
<organism evidence="2 3">
    <name type="scientific">Hypsibius exemplaris</name>
    <name type="common">Freshwater tardigrade</name>
    <dbReference type="NCBI Taxonomy" id="2072580"/>
    <lineage>
        <taxon>Eukaryota</taxon>
        <taxon>Metazoa</taxon>
        <taxon>Ecdysozoa</taxon>
        <taxon>Tardigrada</taxon>
        <taxon>Eutardigrada</taxon>
        <taxon>Parachela</taxon>
        <taxon>Hypsibioidea</taxon>
        <taxon>Hypsibiidae</taxon>
        <taxon>Hypsibius</taxon>
    </lineage>
</organism>
<evidence type="ECO:0000256" key="1">
    <source>
        <dbReference type="SAM" id="MobiDB-lite"/>
    </source>
</evidence>
<feature type="compositionally biased region" description="Polar residues" evidence="1">
    <location>
        <begin position="163"/>
        <end position="173"/>
    </location>
</feature>
<feature type="compositionally biased region" description="Polar residues" evidence="1">
    <location>
        <begin position="116"/>
        <end position="131"/>
    </location>
</feature>
<dbReference type="Proteomes" id="UP000192578">
    <property type="component" value="Unassembled WGS sequence"/>
</dbReference>
<dbReference type="EMBL" id="MTYJ01000669">
    <property type="protein sequence ID" value="OWA55327.1"/>
    <property type="molecule type" value="Genomic_DNA"/>
</dbReference>
<evidence type="ECO:0000313" key="3">
    <source>
        <dbReference type="Proteomes" id="UP000192578"/>
    </source>
</evidence>